<dbReference type="EMBL" id="HBFQ01028853">
    <property type="protein sequence ID" value="CAD8845941.1"/>
    <property type="molecule type" value="Transcribed_RNA"/>
</dbReference>
<sequence length="320" mass="36524">MSEVDGFSFKHRFGEPVKFLPVAFIVLNTTFLYFVYVFFHLITLLKTSSSFVLGVVETVVFHILTILLVVSYIRSMLVHPGKIPDDVKWKYNPHEDNSISQEDGLVENVVEKKKHGGKRTCKWCATYKPDRCHHCRVCRTCILKMDHHCPWIYNCVGFRNHKYFILLILYSVLDTHFIVWTMSTTVVASVEDCDSLARTFVVLFAETLAALFAFLTTIFFGFHVMLVSQNMTTIEFCEKSAKHVESKATPKYSRSFYDNVRSVLGDTPLLWLVPLSPPSGDGINFTKDTQIREVVRYPRNLTGAASSSALASPLRRAERA</sequence>
<evidence type="ECO:0000313" key="9">
    <source>
        <dbReference type="EMBL" id="CAD8845941.1"/>
    </source>
</evidence>
<dbReference type="PANTHER" id="PTHR12246">
    <property type="entry name" value="PALMITOYLTRANSFERASE ZDHHC16"/>
    <property type="match status" value="1"/>
</dbReference>
<evidence type="ECO:0000259" key="8">
    <source>
        <dbReference type="Pfam" id="PF01529"/>
    </source>
</evidence>
<accession>A0A7S1A983</accession>
<gene>
    <name evidence="9" type="ORF">NSCI0253_LOCUS20291</name>
</gene>
<feature type="transmembrane region" description="Helical" evidence="7">
    <location>
        <begin position="51"/>
        <end position="73"/>
    </location>
</feature>
<evidence type="ECO:0000256" key="7">
    <source>
        <dbReference type="RuleBase" id="RU079119"/>
    </source>
</evidence>
<feature type="transmembrane region" description="Helical" evidence="7">
    <location>
        <begin position="163"/>
        <end position="180"/>
    </location>
</feature>
<evidence type="ECO:0000256" key="3">
    <source>
        <dbReference type="ARBA" id="ARBA00022692"/>
    </source>
</evidence>
<evidence type="ECO:0000256" key="5">
    <source>
        <dbReference type="ARBA" id="ARBA00023136"/>
    </source>
</evidence>
<dbReference type="GO" id="GO:0016020">
    <property type="term" value="C:membrane"/>
    <property type="evidence" value="ECO:0007669"/>
    <property type="project" value="UniProtKB-SubCell"/>
</dbReference>
<keyword evidence="5 7" id="KW-0472">Membrane</keyword>
<comment type="subcellular location">
    <subcellularLocation>
        <location evidence="1">Membrane</location>
        <topology evidence="1">Multi-pass membrane protein</topology>
    </subcellularLocation>
</comment>
<name>A0A7S1A983_NOCSC</name>
<protein>
    <recommendedName>
        <fullName evidence="7">Palmitoyltransferase</fullName>
        <ecNumber evidence="7">2.3.1.225</ecNumber>
    </recommendedName>
</protein>
<dbReference type="InterPro" id="IPR001594">
    <property type="entry name" value="Palmitoyltrfase_DHHC"/>
</dbReference>
<comment type="domain">
    <text evidence="7">The DHHC domain is required for palmitoyltransferase activity.</text>
</comment>
<dbReference type="InterPro" id="IPR039859">
    <property type="entry name" value="PFA4/ZDH16/20/ERF2-like"/>
</dbReference>
<feature type="transmembrane region" description="Helical" evidence="7">
    <location>
        <begin position="200"/>
        <end position="222"/>
    </location>
</feature>
<comment type="catalytic activity">
    <reaction evidence="7">
        <text>L-cysteinyl-[protein] + hexadecanoyl-CoA = S-hexadecanoyl-L-cysteinyl-[protein] + CoA</text>
        <dbReference type="Rhea" id="RHEA:36683"/>
        <dbReference type="Rhea" id="RHEA-COMP:10131"/>
        <dbReference type="Rhea" id="RHEA-COMP:11032"/>
        <dbReference type="ChEBI" id="CHEBI:29950"/>
        <dbReference type="ChEBI" id="CHEBI:57287"/>
        <dbReference type="ChEBI" id="CHEBI:57379"/>
        <dbReference type="ChEBI" id="CHEBI:74151"/>
        <dbReference type="EC" id="2.3.1.225"/>
    </reaction>
</comment>
<evidence type="ECO:0000256" key="2">
    <source>
        <dbReference type="ARBA" id="ARBA00022679"/>
    </source>
</evidence>
<keyword evidence="4 7" id="KW-1133">Transmembrane helix</keyword>
<feature type="domain" description="Palmitoyltransferase DHHC" evidence="8">
    <location>
        <begin position="116"/>
        <end position="239"/>
    </location>
</feature>
<keyword evidence="6 7" id="KW-0012">Acyltransferase</keyword>
<reference evidence="9" key="1">
    <citation type="submission" date="2021-01" db="EMBL/GenBank/DDBJ databases">
        <authorList>
            <person name="Corre E."/>
            <person name="Pelletier E."/>
            <person name="Niang G."/>
            <person name="Scheremetjew M."/>
            <person name="Finn R."/>
            <person name="Kale V."/>
            <person name="Holt S."/>
            <person name="Cochrane G."/>
            <person name="Meng A."/>
            <person name="Brown T."/>
            <person name="Cohen L."/>
        </authorList>
    </citation>
    <scope>NUCLEOTIDE SEQUENCE</scope>
</reference>
<keyword evidence="3 7" id="KW-0812">Transmembrane</keyword>
<dbReference type="EC" id="2.3.1.225" evidence="7"/>
<evidence type="ECO:0000256" key="4">
    <source>
        <dbReference type="ARBA" id="ARBA00022989"/>
    </source>
</evidence>
<dbReference type="GO" id="GO:0019706">
    <property type="term" value="F:protein-cysteine S-palmitoyltransferase activity"/>
    <property type="evidence" value="ECO:0007669"/>
    <property type="project" value="UniProtKB-EC"/>
</dbReference>
<dbReference type="Pfam" id="PF01529">
    <property type="entry name" value="DHHC"/>
    <property type="match status" value="1"/>
</dbReference>
<evidence type="ECO:0000256" key="1">
    <source>
        <dbReference type="ARBA" id="ARBA00004141"/>
    </source>
</evidence>
<comment type="similarity">
    <text evidence="7">Belongs to the DHHC palmitoyltransferase family.</text>
</comment>
<keyword evidence="2 7" id="KW-0808">Transferase</keyword>
<proteinExistence type="inferred from homology"/>
<organism evidence="9">
    <name type="scientific">Noctiluca scintillans</name>
    <name type="common">Sea sparkle</name>
    <name type="synonym">Red tide dinoflagellate</name>
    <dbReference type="NCBI Taxonomy" id="2966"/>
    <lineage>
        <taxon>Eukaryota</taxon>
        <taxon>Sar</taxon>
        <taxon>Alveolata</taxon>
        <taxon>Dinophyceae</taxon>
        <taxon>Noctilucales</taxon>
        <taxon>Noctilucaceae</taxon>
        <taxon>Noctiluca</taxon>
    </lineage>
</organism>
<evidence type="ECO:0000256" key="6">
    <source>
        <dbReference type="ARBA" id="ARBA00023315"/>
    </source>
</evidence>
<dbReference type="PROSITE" id="PS50216">
    <property type="entry name" value="DHHC"/>
    <property type="match status" value="1"/>
</dbReference>
<feature type="transmembrane region" description="Helical" evidence="7">
    <location>
        <begin position="19"/>
        <end position="39"/>
    </location>
</feature>
<dbReference type="AlphaFoldDB" id="A0A7S1A983"/>